<keyword evidence="4" id="KW-1185">Reference proteome</keyword>
<proteinExistence type="predicted"/>
<dbReference type="Pfam" id="PF24595">
    <property type="entry name" value="DUF7619"/>
    <property type="match status" value="1"/>
</dbReference>
<dbReference type="InterPro" id="IPR055353">
    <property type="entry name" value="DUF7619"/>
</dbReference>
<dbReference type="NCBIfam" id="TIGR01451">
    <property type="entry name" value="B_ant_repeat"/>
    <property type="match status" value="1"/>
</dbReference>
<dbReference type="AlphaFoldDB" id="A0A364XXR4"/>
<sequence>MTLGGNIYRKENDEFNLIYEEVFGDEYDSLEIGKDTNGSLWVGSYYHGVAVKRDDWQFYHNTSGTVGGKYVREVYDFLNTVGGSAYISYAKTVDNSATYELIEVRSDGSTIKYELSEALVDAVSINGRVYLLSYEQIYYLDNGAIVEDDQSPNGYFRSFGIDADNSLIVFGYNSIEQDGYYIKDEAAEYEFVKIPDDFWWVRDAGADGMGRKIFLSGDDILVQERGNFYVINEEAGLRDNDYPHGITVARNGDVYVHYYRGYDLIHFESVVGNELKGKLFNDLNGDGKQNDEEPGVANHILKLSPSNTFAITNKNGEFLFSPSVGENTVSWKEKDFWQQGITPLSYTFTYPNEEPLPDFQIGIMWDAVHDVAASVSGSATRPGFDTYYWINVRNEGSESETPKVTFTYPKDFTLLKSSIEPTSENSGQLTWDLPTLPSLGYEYITLKFNIPASTPLNTELFSVIQVEDVAGEEDLGDNIDSLHQIVTGSFDPNDKLVREGILAERYVQIGSDLTYTIRFQNTGTDTAFTVKVKDVLDHNLDIASLEILSSSHPMTYFLNGHVLNFTFNNIELPDSVRDEPNSHGYTKYRIKNISTIEDGTDVLNSAAIYFDFNEPVITNITSNRYVINLPNTGPTAVEDDLIVKDLLYPNPSRGNFTIRNEYAAQFTKATLTSITGRQIETKPVDGNTIQLHATPGLYFLRLEGKTKSVVCKVVIVN</sequence>
<feature type="domain" description="Secretion system C-terminal sorting" evidence="1">
    <location>
        <begin position="647"/>
        <end position="715"/>
    </location>
</feature>
<dbReference type="InterPro" id="IPR026444">
    <property type="entry name" value="Secre_tail"/>
</dbReference>
<evidence type="ECO:0000313" key="3">
    <source>
        <dbReference type="EMBL" id="RAV99087.1"/>
    </source>
</evidence>
<dbReference type="Gene3D" id="2.60.40.10">
    <property type="entry name" value="Immunoglobulins"/>
    <property type="match status" value="1"/>
</dbReference>
<organism evidence="3 4">
    <name type="scientific">Pseudochryseolinea flava</name>
    <dbReference type="NCBI Taxonomy" id="2059302"/>
    <lineage>
        <taxon>Bacteria</taxon>
        <taxon>Pseudomonadati</taxon>
        <taxon>Bacteroidota</taxon>
        <taxon>Cytophagia</taxon>
        <taxon>Cytophagales</taxon>
        <taxon>Fulvivirgaceae</taxon>
        <taxon>Pseudochryseolinea</taxon>
    </lineage>
</organism>
<evidence type="ECO:0008006" key="5">
    <source>
        <dbReference type="Google" id="ProtNLM"/>
    </source>
</evidence>
<dbReference type="InterPro" id="IPR013783">
    <property type="entry name" value="Ig-like_fold"/>
</dbReference>
<accession>A0A364XXR4</accession>
<evidence type="ECO:0000259" key="1">
    <source>
        <dbReference type="Pfam" id="PF18962"/>
    </source>
</evidence>
<dbReference type="InterPro" id="IPR047589">
    <property type="entry name" value="DUF11_rpt"/>
</dbReference>
<feature type="domain" description="DUF7619" evidence="2">
    <location>
        <begin position="491"/>
        <end position="623"/>
    </location>
</feature>
<dbReference type="NCBIfam" id="TIGR04183">
    <property type="entry name" value="Por_Secre_tail"/>
    <property type="match status" value="1"/>
</dbReference>
<protein>
    <recommendedName>
        <fullName evidence="5">Secretion system C-terminal sorting domain-containing protein</fullName>
    </recommendedName>
</protein>
<dbReference type="Pfam" id="PF18962">
    <property type="entry name" value="Por_Secre_tail"/>
    <property type="match status" value="1"/>
</dbReference>
<evidence type="ECO:0000313" key="4">
    <source>
        <dbReference type="Proteomes" id="UP000251889"/>
    </source>
</evidence>
<dbReference type="Proteomes" id="UP000251889">
    <property type="component" value="Unassembled WGS sequence"/>
</dbReference>
<evidence type="ECO:0000259" key="2">
    <source>
        <dbReference type="Pfam" id="PF24595"/>
    </source>
</evidence>
<name>A0A364XXR4_9BACT</name>
<dbReference type="OrthoDB" id="1524003at2"/>
<dbReference type="EMBL" id="QMFY01000013">
    <property type="protein sequence ID" value="RAV99087.1"/>
    <property type="molecule type" value="Genomic_DNA"/>
</dbReference>
<reference evidence="3 4" key="1">
    <citation type="submission" date="2018-06" db="EMBL/GenBank/DDBJ databases">
        <title>Chryseolinea flavus sp. nov., a member of the phylum Bacteroidetes isolated from soil.</title>
        <authorList>
            <person name="Li Y."/>
            <person name="Wang J."/>
        </authorList>
    </citation>
    <scope>NUCLEOTIDE SEQUENCE [LARGE SCALE GENOMIC DNA]</scope>
    <source>
        <strain evidence="3 4">SDU1-6</strain>
    </source>
</reference>
<gene>
    <name evidence="3" type="ORF">DQQ10_21060</name>
</gene>
<comment type="caution">
    <text evidence="3">The sequence shown here is derived from an EMBL/GenBank/DDBJ whole genome shotgun (WGS) entry which is preliminary data.</text>
</comment>
<dbReference type="RefSeq" id="WP_112748900.1">
    <property type="nucleotide sequence ID" value="NZ_QMFY01000013.1"/>
</dbReference>